<evidence type="ECO:0000313" key="3">
    <source>
        <dbReference type="Proteomes" id="UP000824093"/>
    </source>
</evidence>
<dbReference type="Proteomes" id="UP000824093">
    <property type="component" value="Unassembled WGS sequence"/>
</dbReference>
<protein>
    <submittedName>
        <fullName evidence="2">Ribosomal L7Ae/L30e/S12e/Gadd45 family protein</fullName>
    </submittedName>
</protein>
<reference evidence="2" key="1">
    <citation type="submission" date="2020-10" db="EMBL/GenBank/DDBJ databases">
        <authorList>
            <person name="Gilroy R."/>
        </authorList>
    </citation>
    <scope>NUCLEOTIDE SEQUENCE</scope>
    <source>
        <strain evidence="2">CHK195-15760</strain>
    </source>
</reference>
<sequence length="107" mass="12139">MIIKNRVYGLLGISAKARRIAYGADSCLEEMKNKKIYLLIVAEDASQKTIKNYRFYAEKYQVPFLVWGKMEEISQSIGKRNKAIIGIKDINLSNEIQKIINGGEIIG</sequence>
<feature type="domain" description="Ribosomal protein eL8/eL30/eS12/Gadd45" evidence="1">
    <location>
        <begin position="7"/>
        <end position="94"/>
    </location>
</feature>
<dbReference type="Gene3D" id="3.30.1330.30">
    <property type="match status" value="1"/>
</dbReference>
<dbReference type="AlphaFoldDB" id="A0A9D1S903"/>
<reference evidence="2" key="2">
    <citation type="journal article" date="2021" name="PeerJ">
        <title>Extensive microbial diversity within the chicken gut microbiome revealed by metagenomics and culture.</title>
        <authorList>
            <person name="Gilroy R."/>
            <person name="Ravi A."/>
            <person name="Getino M."/>
            <person name="Pursley I."/>
            <person name="Horton D.L."/>
            <person name="Alikhan N.F."/>
            <person name="Baker D."/>
            <person name="Gharbi K."/>
            <person name="Hall N."/>
            <person name="Watson M."/>
            <person name="Adriaenssens E.M."/>
            <person name="Foster-Nyarko E."/>
            <person name="Jarju S."/>
            <person name="Secka A."/>
            <person name="Antonio M."/>
            <person name="Oren A."/>
            <person name="Chaudhuri R.R."/>
            <person name="La Ragione R."/>
            <person name="Hildebrand F."/>
            <person name="Pallen M.J."/>
        </authorList>
    </citation>
    <scope>NUCLEOTIDE SEQUENCE</scope>
    <source>
        <strain evidence="2">CHK195-15760</strain>
    </source>
</reference>
<evidence type="ECO:0000313" key="2">
    <source>
        <dbReference type="EMBL" id="HIU51335.1"/>
    </source>
</evidence>
<proteinExistence type="predicted"/>
<organism evidence="2 3">
    <name type="scientific">Candidatus Merdicola faecigallinarum</name>
    <dbReference type="NCBI Taxonomy" id="2840862"/>
    <lineage>
        <taxon>Bacteria</taxon>
        <taxon>Bacillati</taxon>
        <taxon>Bacillota</taxon>
        <taxon>Clostridia</taxon>
        <taxon>Candidatus Merdicola</taxon>
    </lineage>
</organism>
<dbReference type="Pfam" id="PF01248">
    <property type="entry name" value="Ribosomal_L7Ae"/>
    <property type="match status" value="1"/>
</dbReference>
<dbReference type="InterPro" id="IPR004038">
    <property type="entry name" value="Ribosomal_eL8/eL30/eS12/Gad45"/>
</dbReference>
<accession>A0A9D1S903</accession>
<gene>
    <name evidence="2" type="ORF">IAB70_01720</name>
</gene>
<dbReference type="SUPFAM" id="SSF55315">
    <property type="entry name" value="L30e-like"/>
    <property type="match status" value="1"/>
</dbReference>
<evidence type="ECO:0000259" key="1">
    <source>
        <dbReference type="Pfam" id="PF01248"/>
    </source>
</evidence>
<dbReference type="InterPro" id="IPR029064">
    <property type="entry name" value="Ribosomal_eL30-like_sf"/>
</dbReference>
<dbReference type="EMBL" id="DVNH01000015">
    <property type="protein sequence ID" value="HIU51335.1"/>
    <property type="molecule type" value="Genomic_DNA"/>
</dbReference>
<comment type="caution">
    <text evidence="2">The sequence shown here is derived from an EMBL/GenBank/DDBJ whole genome shotgun (WGS) entry which is preliminary data.</text>
</comment>
<name>A0A9D1S903_9FIRM</name>